<name>A0A6G1KF64_9PLEO</name>
<dbReference type="Proteomes" id="UP000799428">
    <property type="component" value="Unassembled WGS sequence"/>
</dbReference>
<dbReference type="PRINTS" id="PR00837">
    <property type="entry name" value="V5TPXLIKE"/>
</dbReference>
<feature type="signal peptide" evidence="2">
    <location>
        <begin position="1"/>
        <end position="17"/>
    </location>
</feature>
<evidence type="ECO:0000313" key="5">
    <source>
        <dbReference type="Proteomes" id="UP000799428"/>
    </source>
</evidence>
<evidence type="ECO:0000256" key="1">
    <source>
        <dbReference type="SAM" id="MobiDB-lite"/>
    </source>
</evidence>
<keyword evidence="2" id="KW-0732">Signal</keyword>
<feature type="compositionally biased region" description="Pro residues" evidence="1">
    <location>
        <begin position="40"/>
        <end position="61"/>
    </location>
</feature>
<organism evidence="4 5">
    <name type="scientific">Pleomassaria siparia CBS 279.74</name>
    <dbReference type="NCBI Taxonomy" id="1314801"/>
    <lineage>
        <taxon>Eukaryota</taxon>
        <taxon>Fungi</taxon>
        <taxon>Dikarya</taxon>
        <taxon>Ascomycota</taxon>
        <taxon>Pezizomycotina</taxon>
        <taxon>Dothideomycetes</taxon>
        <taxon>Pleosporomycetidae</taxon>
        <taxon>Pleosporales</taxon>
        <taxon>Pleomassariaceae</taxon>
        <taxon>Pleomassaria</taxon>
    </lineage>
</organism>
<dbReference type="SMART" id="SM00198">
    <property type="entry name" value="SCP"/>
    <property type="match status" value="1"/>
</dbReference>
<dbReference type="OrthoDB" id="337038at2759"/>
<proteinExistence type="predicted"/>
<feature type="region of interest" description="Disordered" evidence="1">
    <location>
        <begin position="40"/>
        <end position="81"/>
    </location>
</feature>
<evidence type="ECO:0000313" key="4">
    <source>
        <dbReference type="EMBL" id="KAF2711112.1"/>
    </source>
</evidence>
<dbReference type="InterPro" id="IPR014044">
    <property type="entry name" value="CAP_dom"/>
</dbReference>
<evidence type="ECO:0000259" key="3">
    <source>
        <dbReference type="SMART" id="SM00198"/>
    </source>
</evidence>
<gene>
    <name evidence="4" type="ORF">K504DRAFT_532806</name>
</gene>
<dbReference type="AlphaFoldDB" id="A0A6G1KF64"/>
<dbReference type="InterPro" id="IPR001283">
    <property type="entry name" value="CRISP-related"/>
</dbReference>
<protein>
    <submittedName>
        <fullName evidence="4">PR-1-like protein</fullName>
    </submittedName>
</protein>
<dbReference type="InterPro" id="IPR035940">
    <property type="entry name" value="CAP_sf"/>
</dbReference>
<evidence type="ECO:0000256" key="2">
    <source>
        <dbReference type="SAM" id="SignalP"/>
    </source>
</evidence>
<reference evidence="4" key="1">
    <citation type="journal article" date="2020" name="Stud. Mycol.">
        <title>101 Dothideomycetes genomes: a test case for predicting lifestyles and emergence of pathogens.</title>
        <authorList>
            <person name="Haridas S."/>
            <person name="Albert R."/>
            <person name="Binder M."/>
            <person name="Bloem J."/>
            <person name="Labutti K."/>
            <person name="Salamov A."/>
            <person name="Andreopoulos B."/>
            <person name="Baker S."/>
            <person name="Barry K."/>
            <person name="Bills G."/>
            <person name="Bluhm B."/>
            <person name="Cannon C."/>
            <person name="Castanera R."/>
            <person name="Culley D."/>
            <person name="Daum C."/>
            <person name="Ezra D."/>
            <person name="Gonzalez J."/>
            <person name="Henrissat B."/>
            <person name="Kuo A."/>
            <person name="Liang C."/>
            <person name="Lipzen A."/>
            <person name="Lutzoni F."/>
            <person name="Magnuson J."/>
            <person name="Mondo S."/>
            <person name="Nolan M."/>
            <person name="Ohm R."/>
            <person name="Pangilinan J."/>
            <person name="Park H.-J."/>
            <person name="Ramirez L."/>
            <person name="Alfaro M."/>
            <person name="Sun H."/>
            <person name="Tritt A."/>
            <person name="Yoshinaga Y."/>
            <person name="Zwiers L.-H."/>
            <person name="Turgeon B."/>
            <person name="Goodwin S."/>
            <person name="Spatafora J."/>
            <person name="Crous P."/>
            <person name="Grigoriev I."/>
        </authorList>
    </citation>
    <scope>NUCLEOTIDE SEQUENCE</scope>
    <source>
        <strain evidence="4">CBS 279.74</strain>
    </source>
</reference>
<dbReference type="SUPFAM" id="SSF55797">
    <property type="entry name" value="PR-1-like"/>
    <property type="match status" value="1"/>
</dbReference>
<dbReference type="CDD" id="cd05380">
    <property type="entry name" value="CAP_euk"/>
    <property type="match status" value="1"/>
</dbReference>
<sequence length="254" mass="27256">MRSAVLLVSAMAIGAIAGPFNRRYVVTRYEAVTVYLTAPTPAPSAPAPAPETEPTPIPAPAPVSAQSSDQHKSGTKQQNLRDGPEYKAAMIYHHNAARANHGANPLVWDEECRKNAQINAERCDFKHYIPEGAGQGQNLFVVSGDAFNATAGVTESWYKGEFKEMTDNNLWGKADIPSEIFHAVGHLTAMLWKATTKVGCHTMDCGSSMTVGGSPSDMNKYTVCNYASAGNYGGEYAKNVGLPISKTKLGSWSD</sequence>
<feature type="domain" description="SCP" evidence="3">
    <location>
        <begin position="85"/>
        <end position="234"/>
    </location>
</feature>
<dbReference type="PANTHER" id="PTHR10334">
    <property type="entry name" value="CYSTEINE-RICH SECRETORY PROTEIN-RELATED"/>
    <property type="match status" value="1"/>
</dbReference>
<dbReference type="EMBL" id="MU005768">
    <property type="protein sequence ID" value="KAF2711112.1"/>
    <property type="molecule type" value="Genomic_DNA"/>
</dbReference>
<dbReference type="Gene3D" id="3.40.33.10">
    <property type="entry name" value="CAP"/>
    <property type="match status" value="1"/>
</dbReference>
<dbReference type="Pfam" id="PF00188">
    <property type="entry name" value="CAP"/>
    <property type="match status" value="1"/>
</dbReference>
<keyword evidence="5" id="KW-1185">Reference proteome</keyword>
<accession>A0A6G1KF64</accession>
<feature type="chain" id="PRO_5026260636" evidence="2">
    <location>
        <begin position="18"/>
        <end position="254"/>
    </location>
</feature>